<feature type="repeat" description="ANK" evidence="1">
    <location>
        <begin position="67"/>
        <end position="99"/>
    </location>
</feature>
<dbReference type="PROSITE" id="PS50088">
    <property type="entry name" value="ANK_REPEAT"/>
    <property type="match status" value="2"/>
</dbReference>
<evidence type="ECO:0000256" key="1">
    <source>
        <dbReference type="PROSITE-ProRule" id="PRU00023"/>
    </source>
</evidence>
<dbReference type="AlphaFoldDB" id="A0AAW0REI6"/>
<dbReference type="PROSITE" id="PS50297">
    <property type="entry name" value="ANK_REP_REGION"/>
    <property type="match status" value="1"/>
</dbReference>
<reference evidence="2 3" key="1">
    <citation type="submission" date="2023-01" db="EMBL/GenBank/DDBJ databases">
        <title>Analysis of 21 Apiospora genomes using comparative genomics revels a genus with tremendous synthesis potential of carbohydrate active enzymes and secondary metabolites.</title>
        <authorList>
            <person name="Sorensen T."/>
        </authorList>
    </citation>
    <scope>NUCLEOTIDE SEQUENCE [LARGE SCALE GENOMIC DNA]</scope>
    <source>
        <strain evidence="2 3">CBS 117206</strain>
    </source>
</reference>
<comment type="caution">
    <text evidence="2">The sequence shown here is derived from an EMBL/GenBank/DDBJ whole genome shotgun (WGS) entry which is preliminary data.</text>
</comment>
<organism evidence="2 3">
    <name type="scientific">Apiospora kogelbergensis</name>
    <dbReference type="NCBI Taxonomy" id="1337665"/>
    <lineage>
        <taxon>Eukaryota</taxon>
        <taxon>Fungi</taxon>
        <taxon>Dikarya</taxon>
        <taxon>Ascomycota</taxon>
        <taxon>Pezizomycotina</taxon>
        <taxon>Sordariomycetes</taxon>
        <taxon>Xylariomycetidae</taxon>
        <taxon>Amphisphaeriales</taxon>
        <taxon>Apiosporaceae</taxon>
        <taxon>Apiospora</taxon>
    </lineage>
</organism>
<feature type="repeat" description="ANK" evidence="1">
    <location>
        <begin position="106"/>
        <end position="133"/>
    </location>
</feature>
<evidence type="ECO:0000313" key="2">
    <source>
        <dbReference type="EMBL" id="KAK8133208.1"/>
    </source>
</evidence>
<keyword evidence="1" id="KW-0040">ANK repeat</keyword>
<dbReference type="SUPFAM" id="SSF48403">
    <property type="entry name" value="Ankyrin repeat"/>
    <property type="match status" value="1"/>
</dbReference>
<accession>A0AAW0REI6</accession>
<evidence type="ECO:0000313" key="3">
    <source>
        <dbReference type="Proteomes" id="UP001392437"/>
    </source>
</evidence>
<proteinExistence type="predicted"/>
<dbReference type="Gene3D" id="1.25.40.20">
    <property type="entry name" value="Ankyrin repeat-containing domain"/>
    <property type="match status" value="1"/>
</dbReference>
<dbReference type="Pfam" id="PF12796">
    <property type="entry name" value="Ank_2"/>
    <property type="match status" value="1"/>
</dbReference>
<dbReference type="InterPro" id="IPR036770">
    <property type="entry name" value="Ankyrin_rpt-contain_sf"/>
</dbReference>
<evidence type="ECO:0008006" key="4">
    <source>
        <dbReference type="Google" id="ProtNLM"/>
    </source>
</evidence>
<protein>
    <recommendedName>
        <fullName evidence="4">Ankyrin repeat-containing protein</fullName>
    </recommendedName>
</protein>
<name>A0AAW0REI6_9PEZI</name>
<keyword evidence="3" id="KW-1185">Reference proteome</keyword>
<dbReference type="EMBL" id="JAQQWP010000001">
    <property type="protein sequence ID" value="KAK8133208.1"/>
    <property type="molecule type" value="Genomic_DNA"/>
</dbReference>
<gene>
    <name evidence="2" type="ORF">PG999_001381</name>
</gene>
<dbReference type="InterPro" id="IPR002110">
    <property type="entry name" value="Ankyrin_rpt"/>
</dbReference>
<dbReference type="Proteomes" id="UP001392437">
    <property type="component" value="Unassembled WGS sequence"/>
</dbReference>
<sequence length="133" mass="14849">MFLYSIHCALVRQVPARLPHEAKAVPKEDVRISRWSGKLCDGDQQEPDDWACGRKSMGANIALTDLDGRTPLHEAVTACYPNMVNLFLENDEAENFHDCIKAGDKFKRTALHYAAEDGCVEMICGLLDRIADV</sequence>
<dbReference type="SMART" id="SM00248">
    <property type="entry name" value="ANK"/>
    <property type="match status" value="2"/>
</dbReference>